<dbReference type="EMBL" id="SEYY01001313">
    <property type="protein sequence ID" value="KAB7505362.1"/>
    <property type="molecule type" value="Genomic_DNA"/>
</dbReference>
<dbReference type="InterPro" id="IPR028183">
    <property type="entry name" value="UQCC5"/>
</dbReference>
<reference evidence="2 3" key="1">
    <citation type="journal article" date="2019" name="PLoS Biol.">
        <title>Sex chromosomes control vertical transmission of feminizing Wolbachia symbionts in an isopod.</title>
        <authorList>
            <person name="Becking T."/>
            <person name="Chebbi M.A."/>
            <person name="Giraud I."/>
            <person name="Moumen B."/>
            <person name="Laverre T."/>
            <person name="Caubet Y."/>
            <person name="Peccoud J."/>
            <person name="Gilbert C."/>
            <person name="Cordaux R."/>
        </authorList>
    </citation>
    <scope>NUCLEOTIDE SEQUENCE [LARGE SCALE GENOMIC DNA]</scope>
    <source>
        <strain evidence="2">ANa2</strain>
        <tissue evidence="2">Whole body excluding digestive tract and cuticle</tissue>
    </source>
</reference>
<dbReference type="OrthoDB" id="5913955at2759"/>
<comment type="caution">
    <text evidence="2">The sequence shown here is derived from an EMBL/GenBank/DDBJ whole genome shotgun (WGS) entry which is preliminary data.</text>
</comment>
<gene>
    <name evidence="2" type="ORF">Anas_05804</name>
</gene>
<evidence type="ECO:0000313" key="3">
    <source>
        <dbReference type="Proteomes" id="UP000326759"/>
    </source>
</evidence>
<name>A0A5N5TFN7_9CRUS</name>
<dbReference type="Proteomes" id="UP000326759">
    <property type="component" value="Unassembled WGS sequence"/>
</dbReference>
<dbReference type="PANTHER" id="PTHR35250">
    <property type="entry name" value="SMALL INTEGRAL MEMBRANE PROTEIN 4"/>
    <property type="match status" value="1"/>
</dbReference>
<accession>A0A5N5TFN7</accession>
<protein>
    <submittedName>
        <fullName evidence="2">Small integral membrane protein 4</fullName>
    </submittedName>
</protein>
<evidence type="ECO:0000256" key="1">
    <source>
        <dbReference type="SAM" id="Phobius"/>
    </source>
</evidence>
<keyword evidence="1" id="KW-0472">Membrane</keyword>
<dbReference type="PANTHER" id="PTHR35250:SF1">
    <property type="entry name" value="UBIQUINOL-CYTOCHROME-C REDUCTASE COMPLEX ASSEMBLY FACTOR 5"/>
    <property type="match status" value="1"/>
</dbReference>
<evidence type="ECO:0000313" key="2">
    <source>
        <dbReference type="EMBL" id="KAB7505362.1"/>
    </source>
</evidence>
<keyword evidence="3" id="KW-1185">Reference proteome</keyword>
<dbReference type="AlphaFoldDB" id="A0A5N5TFN7"/>
<sequence length="73" mass="8678">MKKHSNGVIRHFLNIWPGKKYFGHYRFLPIFFFGGAAIEFAMIHWHVGEVNFYNTYKRRLAEDLARSKTDETA</sequence>
<feature type="transmembrane region" description="Helical" evidence="1">
    <location>
        <begin position="27"/>
        <end position="47"/>
    </location>
</feature>
<keyword evidence="1" id="KW-0812">Transmembrane</keyword>
<keyword evidence="1" id="KW-1133">Transmembrane helix</keyword>
<organism evidence="2 3">
    <name type="scientific">Armadillidium nasatum</name>
    <dbReference type="NCBI Taxonomy" id="96803"/>
    <lineage>
        <taxon>Eukaryota</taxon>
        <taxon>Metazoa</taxon>
        <taxon>Ecdysozoa</taxon>
        <taxon>Arthropoda</taxon>
        <taxon>Crustacea</taxon>
        <taxon>Multicrustacea</taxon>
        <taxon>Malacostraca</taxon>
        <taxon>Eumalacostraca</taxon>
        <taxon>Peracarida</taxon>
        <taxon>Isopoda</taxon>
        <taxon>Oniscidea</taxon>
        <taxon>Crinocheta</taxon>
        <taxon>Armadillidiidae</taxon>
        <taxon>Armadillidium</taxon>
    </lineage>
</organism>
<proteinExistence type="predicted"/>
<dbReference type="Pfam" id="PF15114">
    <property type="entry name" value="UPF0640"/>
    <property type="match status" value="1"/>
</dbReference>